<reference evidence="2" key="1">
    <citation type="submission" date="2018-06" db="EMBL/GenBank/DDBJ databases">
        <authorList>
            <consortium name="Pathogen Informatics"/>
            <person name="Doyle S."/>
        </authorList>
    </citation>
    <scope>NUCLEOTIDE SEQUENCE [LARGE SCALE GENOMIC DNA]</scope>
    <source>
        <strain evidence="2">NCTC11063</strain>
    </source>
</reference>
<evidence type="ECO:0000313" key="3">
    <source>
        <dbReference type="Proteomes" id="UP000255236"/>
    </source>
</evidence>
<dbReference type="EMBL" id="UHFT01000001">
    <property type="protein sequence ID" value="SUN80698.1"/>
    <property type="molecule type" value="Genomic_DNA"/>
</dbReference>
<gene>
    <name evidence="2" type="ORF">NCTC11063_01406</name>
</gene>
<keyword evidence="1" id="KW-0812">Transmembrane</keyword>
<dbReference type="RefSeq" id="WP_115263390.1">
    <property type="nucleotide sequence ID" value="NZ_UHFT01000001.1"/>
</dbReference>
<evidence type="ECO:0000256" key="1">
    <source>
        <dbReference type="SAM" id="Phobius"/>
    </source>
</evidence>
<dbReference type="AlphaFoldDB" id="A0A380L6W4"/>
<keyword evidence="3" id="KW-1185">Reference proteome</keyword>
<sequence>MSQEIKEYILNNYQEFTSADVLKDTDYSYSEVSQTIGEMEQQGLIYWSEDKNKYINQTTSVENEAAKNTTTEIIERDFETQKEQLKKFAESIPKKTEFPTLDNGKNPLGFGSDKAKVDDVNFITKKLQGILKVQNNHLQKIYNQIGTVYHTFDALDKDYIQRILASLKSAEEANRKAVQGLEENKKIVESQKTVIEVLKKHKAELDELQHLKEIDEFYDEYNDFKASQEKYIEDLGSTQDVVEGKLVLLQDALEVTKEANQKTVQESKAFQERTDKNIQYLWAGFIVNAIIVLVLFALIISGVL</sequence>
<evidence type="ECO:0000313" key="2">
    <source>
        <dbReference type="EMBL" id="SUN80698.1"/>
    </source>
</evidence>
<proteinExistence type="predicted"/>
<keyword evidence="1" id="KW-0472">Membrane</keyword>
<comment type="caution">
    <text evidence="2">The sequence shown here is derived from an EMBL/GenBank/DDBJ whole genome shotgun (WGS) entry which is preliminary data.</text>
</comment>
<keyword evidence="1" id="KW-1133">Transmembrane helix</keyword>
<protein>
    <submittedName>
        <fullName evidence="2">Uncharacterized protein</fullName>
    </submittedName>
</protein>
<dbReference type="Proteomes" id="UP000255236">
    <property type="component" value="Unassembled WGS sequence"/>
</dbReference>
<organism evidence="2 3">
    <name type="scientific">Streptococcus milleri</name>
    <dbReference type="NCBI Taxonomy" id="33040"/>
    <lineage>
        <taxon>Bacteria</taxon>
        <taxon>Bacillati</taxon>
        <taxon>Bacillota</taxon>
        <taxon>Bacilli</taxon>
        <taxon>Lactobacillales</taxon>
        <taxon>Streptococcaceae</taxon>
        <taxon>Streptococcus</taxon>
    </lineage>
</organism>
<accession>A0A380L6W4</accession>
<feature type="transmembrane region" description="Helical" evidence="1">
    <location>
        <begin position="280"/>
        <end position="303"/>
    </location>
</feature>
<name>A0A380L6W4_9STRE</name>